<dbReference type="EMBL" id="SOHA01000016">
    <property type="protein sequence ID" value="TFD31315.1"/>
    <property type="molecule type" value="Genomic_DNA"/>
</dbReference>
<feature type="compositionally biased region" description="Low complexity" evidence="1">
    <location>
        <begin position="26"/>
        <end position="48"/>
    </location>
</feature>
<accession>A0A4Y8JV47</accession>
<feature type="compositionally biased region" description="Basic and acidic residues" evidence="1">
    <location>
        <begin position="56"/>
        <end position="67"/>
    </location>
</feature>
<reference evidence="2 3" key="1">
    <citation type="submission" date="2019-03" db="EMBL/GenBank/DDBJ databases">
        <title>Genomics of glacier-inhabiting Cryobacterium strains.</title>
        <authorList>
            <person name="Liu Q."/>
            <person name="Xin Y.-H."/>
        </authorList>
    </citation>
    <scope>NUCLEOTIDE SEQUENCE [LARGE SCALE GENOMIC DNA]</scope>
    <source>
        <strain evidence="2 3">TMT1-51</strain>
    </source>
</reference>
<dbReference type="Proteomes" id="UP000297472">
    <property type="component" value="Unassembled WGS sequence"/>
</dbReference>
<name>A0A4Y8JV47_9MICO</name>
<organism evidence="2 3">
    <name type="scientific">Cryobacterium cryoconiti</name>
    <dbReference type="NCBI Taxonomy" id="1259239"/>
    <lineage>
        <taxon>Bacteria</taxon>
        <taxon>Bacillati</taxon>
        <taxon>Actinomycetota</taxon>
        <taxon>Actinomycetes</taxon>
        <taxon>Micrococcales</taxon>
        <taxon>Microbacteriaceae</taxon>
        <taxon>Cryobacterium</taxon>
    </lineage>
</organism>
<evidence type="ECO:0000256" key="1">
    <source>
        <dbReference type="SAM" id="MobiDB-lite"/>
    </source>
</evidence>
<sequence>MFGNAEAKPPTDAPDLSAGSVESLPEGGNAAESGSTAANSSAAANSETVGQWLEHLPTRSWDESPDE</sequence>
<protein>
    <submittedName>
        <fullName evidence="2">Uncharacterized protein</fullName>
    </submittedName>
</protein>
<dbReference type="RefSeq" id="WP_134424114.1">
    <property type="nucleotide sequence ID" value="NZ_SOHA01000016.1"/>
</dbReference>
<proteinExistence type="predicted"/>
<dbReference type="AlphaFoldDB" id="A0A4Y8JV47"/>
<keyword evidence="3" id="KW-1185">Reference proteome</keyword>
<evidence type="ECO:0000313" key="3">
    <source>
        <dbReference type="Proteomes" id="UP000297472"/>
    </source>
</evidence>
<gene>
    <name evidence="2" type="ORF">E3T49_06305</name>
</gene>
<feature type="region of interest" description="Disordered" evidence="1">
    <location>
        <begin position="1"/>
        <end position="67"/>
    </location>
</feature>
<evidence type="ECO:0000313" key="2">
    <source>
        <dbReference type="EMBL" id="TFD31315.1"/>
    </source>
</evidence>
<comment type="caution">
    <text evidence="2">The sequence shown here is derived from an EMBL/GenBank/DDBJ whole genome shotgun (WGS) entry which is preliminary data.</text>
</comment>